<dbReference type="SUPFAM" id="SSF51294">
    <property type="entry name" value="Hedgehog/intein (Hint) domain"/>
    <property type="match status" value="1"/>
</dbReference>
<evidence type="ECO:0000259" key="1">
    <source>
        <dbReference type="Pfam" id="PF13403"/>
    </source>
</evidence>
<dbReference type="AlphaFoldDB" id="A0A239PMU1"/>
<gene>
    <name evidence="2" type="ORF">SAMN05444959_101456</name>
</gene>
<dbReference type="OrthoDB" id="7818989at2"/>
<reference evidence="2 3" key="1">
    <citation type="submission" date="2017-07" db="EMBL/GenBank/DDBJ databases">
        <authorList>
            <person name="Sun Z.S."/>
            <person name="Albrecht U."/>
            <person name="Echele G."/>
            <person name="Lee C.C."/>
        </authorList>
    </citation>
    <scope>NUCLEOTIDE SEQUENCE [LARGE SCALE GENOMIC DNA]</scope>
    <source>
        <strain evidence="2 3">DSM 14827</strain>
    </source>
</reference>
<dbReference type="InterPro" id="IPR036844">
    <property type="entry name" value="Hint_dom_sf"/>
</dbReference>
<dbReference type="EMBL" id="FZQB01000001">
    <property type="protein sequence ID" value="SNT68895.1"/>
    <property type="molecule type" value="Genomic_DNA"/>
</dbReference>
<evidence type="ECO:0000313" key="3">
    <source>
        <dbReference type="Proteomes" id="UP000198307"/>
    </source>
</evidence>
<organism evidence="2 3">
    <name type="scientific">Paracoccus seriniphilus</name>
    <dbReference type="NCBI Taxonomy" id="184748"/>
    <lineage>
        <taxon>Bacteria</taxon>
        <taxon>Pseudomonadati</taxon>
        <taxon>Pseudomonadota</taxon>
        <taxon>Alphaproteobacteria</taxon>
        <taxon>Rhodobacterales</taxon>
        <taxon>Paracoccaceae</taxon>
        <taxon>Paracoccus</taxon>
    </lineage>
</organism>
<proteinExistence type="predicted"/>
<sequence length="364" mass="39161">MATMVGSGFHLNAALGVGGTAAEGTVLTASNLGQFIDIQTDGTIQPNNGSIDIGDSFVVDTDRDGDFSDEAATTQVDNDRYVSSTFTYADGSTSTGTLELITLSDGSQAILVNEDAAAGINAASDQIQSITLGRFSTGFDNFYNQRQYMNEITNSVVCFCEKTLVKTPTGERQISSLVAGDDVVTVRDGVQKIVWIGRRKLSTAELVASPHLRPIRISAGALGEGVPHSDLLVSPQHRILIASRIAERMFGQREIFVPAIKLVEAEGIEQVASFAPVTYVHMLFEAHQIVFANGAPAESLYTGVQALKALPEMARREIFEIFPELETAGQGASPAHLTIRKQAQVSKLLARHKRNHKQLVLLES</sequence>
<evidence type="ECO:0000313" key="2">
    <source>
        <dbReference type="EMBL" id="SNT68895.1"/>
    </source>
</evidence>
<keyword evidence="3" id="KW-1185">Reference proteome</keyword>
<dbReference type="Proteomes" id="UP000198307">
    <property type="component" value="Unassembled WGS sequence"/>
</dbReference>
<protein>
    <submittedName>
        <fullName evidence="2">Hint domain-containing protein</fullName>
    </submittedName>
</protein>
<dbReference type="InterPro" id="IPR028992">
    <property type="entry name" value="Hedgehog/Intein_dom"/>
</dbReference>
<feature type="domain" description="Hedgehog/Intein (Hint)" evidence="1">
    <location>
        <begin position="157"/>
        <end position="303"/>
    </location>
</feature>
<dbReference type="RefSeq" id="WP_089342774.1">
    <property type="nucleotide sequence ID" value="NZ_CP067129.1"/>
</dbReference>
<name>A0A239PMU1_9RHOB</name>
<accession>A0A239PMU1</accession>
<dbReference type="Pfam" id="PF13403">
    <property type="entry name" value="Hint_2"/>
    <property type="match status" value="1"/>
</dbReference>